<accession>A0ABX0IAE5</accession>
<gene>
    <name evidence="1" type="ORF">G4D72_11175</name>
</gene>
<evidence type="ECO:0000313" key="2">
    <source>
        <dbReference type="Proteomes" id="UP000800984"/>
    </source>
</evidence>
<keyword evidence="2" id="KW-1185">Reference proteome</keyword>
<name>A0ABX0IAE5_9FLAO</name>
<dbReference type="RefSeq" id="WP_166077795.1">
    <property type="nucleotide sequence ID" value="NZ_JAAJBT010000007.1"/>
</dbReference>
<organism evidence="1 2">
    <name type="scientific">Flavobacterium difficile</name>
    <dbReference type="NCBI Taxonomy" id="2709659"/>
    <lineage>
        <taxon>Bacteria</taxon>
        <taxon>Pseudomonadati</taxon>
        <taxon>Bacteroidota</taxon>
        <taxon>Flavobacteriia</taxon>
        <taxon>Flavobacteriales</taxon>
        <taxon>Flavobacteriaceae</taxon>
        <taxon>Flavobacterium</taxon>
    </lineage>
</organism>
<dbReference type="Proteomes" id="UP000800984">
    <property type="component" value="Unassembled WGS sequence"/>
</dbReference>
<reference evidence="1 2" key="1">
    <citation type="submission" date="2020-02" db="EMBL/GenBank/DDBJ databases">
        <authorList>
            <person name="Chen W.-M."/>
        </authorList>
    </citation>
    <scope>NUCLEOTIDE SEQUENCE [LARGE SCALE GENOMIC DNA]</scope>
    <source>
        <strain evidence="1 2">KDG-16</strain>
    </source>
</reference>
<evidence type="ECO:0000313" key="1">
    <source>
        <dbReference type="EMBL" id="NHM02667.1"/>
    </source>
</evidence>
<sequence>MLLDKSKILYDKLDAVSNKKVKLHLSNQEIKIGFLVGFFHSDSFFVERWIFQEAEEEAVFNPEEGEIIKHKDILEVFFFDDNLQILF</sequence>
<proteinExistence type="predicted"/>
<protein>
    <submittedName>
        <fullName evidence="1">Uncharacterized protein</fullName>
    </submittedName>
</protein>
<comment type="caution">
    <text evidence="1">The sequence shown here is derived from an EMBL/GenBank/DDBJ whole genome shotgun (WGS) entry which is preliminary data.</text>
</comment>
<dbReference type="EMBL" id="JAAJBT010000007">
    <property type="protein sequence ID" value="NHM02667.1"/>
    <property type="molecule type" value="Genomic_DNA"/>
</dbReference>